<accession>A0A917KMY4</accession>
<dbReference type="PANTHER" id="PTHR40765:SF2">
    <property type="entry name" value="ESX-2 SECRETION SYSTEM ATPASE ECCB2"/>
    <property type="match status" value="1"/>
</dbReference>
<reference evidence="3" key="1">
    <citation type="journal article" date="2014" name="Int. J. Syst. Evol. Microbiol.">
        <title>Complete genome sequence of Corynebacterium casei LMG S-19264T (=DSM 44701T), isolated from a smear-ripened cheese.</title>
        <authorList>
            <consortium name="US DOE Joint Genome Institute (JGI-PGF)"/>
            <person name="Walter F."/>
            <person name="Albersmeier A."/>
            <person name="Kalinowski J."/>
            <person name="Ruckert C."/>
        </authorList>
    </citation>
    <scope>NUCLEOTIDE SEQUENCE</scope>
    <source>
        <strain evidence="3">CGMCC 4.7272</strain>
    </source>
</reference>
<feature type="transmembrane region" description="Helical" evidence="2">
    <location>
        <begin position="41"/>
        <end position="61"/>
    </location>
</feature>
<dbReference type="PANTHER" id="PTHR40765">
    <property type="entry name" value="ESX-2 SECRETION SYSTEM ATPASE ECCB2"/>
    <property type="match status" value="1"/>
</dbReference>
<evidence type="ECO:0000256" key="2">
    <source>
        <dbReference type="SAM" id="Phobius"/>
    </source>
</evidence>
<keyword evidence="2" id="KW-1133">Transmembrane helix</keyword>
<evidence type="ECO:0000313" key="3">
    <source>
        <dbReference type="EMBL" id="GGJ19650.1"/>
    </source>
</evidence>
<feature type="region of interest" description="Disordered" evidence="1">
    <location>
        <begin position="469"/>
        <end position="495"/>
    </location>
</feature>
<keyword evidence="4" id="KW-1185">Reference proteome</keyword>
<dbReference type="InterPro" id="IPR007795">
    <property type="entry name" value="T7SS_EccB"/>
</dbReference>
<dbReference type="GO" id="GO:0005576">
    <property type="term" value="C:extracellular region"/>
    <property type="evidence" value="ECO:0007669"/>
    <property type="project" value="TreeGrafter"/>
</dbReference>
<reference evidence="3" key="2">
    <citation type="submission" date="2020-09" db="EMBL/GenBank/DDBJ databases">
        <authorList>
            <person name="Sun Q."/>
            <person name="Zhou Y."/>
        </authorList>
    </citation>
    <scope>NUCLEOTIDE SEQUENCE</scope>
    <source>
        <strain evidence="3">CGMCC 4.7272</strain>
    </source>
</reference>
<dbReference type="Pfam" id="PF05108">
    <property type="entry name" value="T7SS_ESX1_EccB"/>
    <property type="match status" value="1"/>
</dbReference>
<evidence type="ECO:0000313" key="4">
    <source>
        <dbReference type="Proteomes" id="UP000625682"/>
    </source>
</evidence>
<dbReference type="Gene3D" id="3.30.2390.20">
    <property type="entry name" value="Type VII secretion system EccB, repeat 1 domain"/>
    <property type="match status" value="1"/>
</dbReference>
<dbReference type="NCBIfam" id="TIGR03919">
    <property type="entry name" value="T7SS_EccB"/>
    <property type="match status" value="1"/>
</dbReference>
<organism evidence="3 4">
    <name type="scientific">Streptomyces lacrimifluminis</name>
    <dbReference type="NCBI Taxonomy" id="1500077"/>
    <lineage>
        <taxon>Bacteria</taxon>
        <taxon>Bacillati</taxon>
        <taxon>Actinomycetota</taxon>
        <taxon>Actinomycetes</taxon>
        <taxon>Kitasatosporales</taxon>
        <taxon>Streptomycetaceae</taxon>
        <taxon>Streptomyces</taxon>
    </lineage>
</organism>
<dbReference type="AlphaFoldDB" id="A0A917KMY4"/>
<evidence type="ECO:0000256" key="1">
    <source>
        <dbReference type="SAM" id="MobiDB-lite"/>
    </source>
</evidence>
<dbReference type="RefSeq" id="WP_189146436.1">
    <property type="nucleotide sequence ID" value="NZ_BAABER010000003.1"/>
</dbReference>
<protein>
    <recommendedName>
        <fullName evidence="5">Type VII secretion protein EccB</fullName>
    </recommendedName>
</protein>
<dbReference type="EMBL" id="BMMU01000003">
    <property type="protein sequence ID" value="GGJ19650.1"/>
    <property type="molecule type" value="Genomic_DNA"/>
</dbReference>
<keyword evidence="2" id="KW-0472">Membrane</keyword>
<dbReference type="Proteomes" id="UP000625682">
    <property type="component" value="Unassembled WGS sequence"/>
</dbReference>
<evidence type="ECO:0008006" key="5">
    <source>
        <dbReference type="Google" id="ProtNLM"/>
    </source>
</evidence>
<dbReference type="InterPro" id="IPR044857">
    <property type="entry name" value="T7SS_EccB_R1"/>
</dbReference>
<comment type="caution">
    <text evidence="3">The sequence shown here is derived from an EMBL/GenBank/DDBJ whole genome shotgun (WGS) entry which is preliminary data.</text>
</comment>
<gene>
    <name evidence="3" type="ORF">GCM10012282_14910</name>
</gene>
<keyword evidence="2" id="KW-0812">Transmembrane</keyword>
<name>A0A917KMY4_9ACTN</name>
<sequence>MHSKRDQVQAHLFIMGRLASAMLRSEPDDPESPLGRTNRGAAIGVVIAVLVCAGAFVFGLIKPGGNDSWRTSQDLIVDKQTGARYLYLDGRLHPVRNYASAQLIAGGDLGVTTVGTSSLAGTPHGTPIGIPDGPEALPAAGDLGSEPWLVCSGLVPRTTGVVTATTALVLGSDAPQNVPGGRQLGTTDGLLVVGPDGTTYLLWQGSRLRLDKAANAAEALGYGDVTPRPVAVAFLDAFPQGPDLAPVKVPGRGANGPALAGRSTRTGQVFRVDVPGSEPRYHVLQREGLVPLTATGAALLLGDPRTRAEAYGGAAATVATLGADALTEHLAPGAEDLAASSARLPQEPPGAVAVAAGSVACAAVDSTKSGVRVGTSLLPESALPRAVLPPAPEVVPGCLKVDAIAVEAGKGALVRALGAGGSALGDTTYLVTDEGVKYRLLSQEGVKALGYEGVEARTMPSPMLNMLPSGPDLTPEAASSGEARVTLRCPENSGA</sequence>
<proteinExistence type="predicted"/>